<gene>
    <name evidence="3" type="ORF">HRE60_08565</name>
</gene>
<accession>A0A7L6WM71</accession>
<evidence type="ECO:0000256" key="2">
    <source>
        <dbReference type="ARBA" id="ARBA00022801"/>
    </source>
</evidence>
<dbReference type="InterPro" id="IPR006684">
    <property type="entry name" value="YbgC/YbaW"/>
</dbReference>
<protein>
    <submittedName>
        <fullName evidence="3">Acyl-CoA thioesterase</fullName>
    </submittedName>
</protein>
<dbReference type="PANTHER" id="PTHR31793">
    <property type="entry name" value="4-HYDROXYBENZOYL-COA THIOESTERASE FAMILY MEMBER"/>
    <property type="match status" value="1"/>
</dbReference>
<dbReference type="GO" id="GO:0047617">
    <property type="term" value="F:fatty acyl-CoA hydrolase activity"/>
    <property type="evidence" value="ECO:0007669"/>
    <property type="project" value="TreeGrafter"/>
</dbReference>
<organism evidence="3 4">
    <name type="scientific">Streptococcus salivarius</name>
    <dbReference type="NCBI Taxonomy" id="1304"/>
    <lineage>
        <taxon>Bacteria</taxon>
        <taxon>Bacillati</taxon>
        <taxon>Bacillota</taxon>
        <taxon>Bacilli</taxon>
        <taxon>Lactobacillales</taxon>
        <taxon>Streptococcaceae</taxon>
        <taxon>Streptococcus</taxon>
    </lineage>
</organism>
<dbReference type="Gene3D" id="3.10.129.10">
    <property type="entry name" value="Hotdog Thioesterase"/>
    <property type="match status" value="1"/>
</dbReference>
<dbReference type="InterPro" id="IPR029069">
    <property type="entry name" value="HotDog_dom_sf"/>
</dbReference>
<dbReference type="PANTHER" id="PTHR31793:SF27">
    <property type="entry name" value="NOVEL THIOESTERASE SUPERFAMILY DOMAIN AND SAPOSIN A-TYPE DOMAIN CONTAINING PROTEIN (0610012H03RIK)"/>
    <property type="match status" value="1"/>
</dbReference>
<evidence type="ECO:0000256" key="1">
    <source>
        <dbReference type="ARBA" id="ARBA00005953"/>
    </source>
</evidence>
<dbReference type="PIRSF" id="PIRSF003230">
    <property type="entry name" value="YbgC"/>
    <property type="match status" value="1"/>
</dbReference>
<dbReference type="SUPFAM" id="SSF54637">
    <property type="entry name" value="Thioesterase/thiol ester dehydrase-isomerase"/>
    <property type="match status" value="1"/>
</dbReference>
<sequence>MFICKHEVHYYETDRMGITHHSNYVRWMEEARTFFLREIGWPYEKIEEEGIISPVTSISCDYKATSTFADEISIEIIVKSVKSARLSFVYHMVNQNGVLVCTAASEHSFLSKDGGFVNLKRDYPSFFNLLKEHSVMQ</sequence>
<dbReference type="CDD" id="cd00586">
    <property type="entry name" value="4HBT"/>
    <property type="match status" value="1"/>
</dbReference>
<dbReference type="InterPro" id="IPR050563">
    <property type="entry name" value="4-hydroxybenzoyl-CoA_TE"/>
</dbReference>
<evidence type="ECO:0000313" key="3">
    <source>
        <dbReference type="EMBL" id="QMI51716.1"/>
    </source>
</evidence>
<dbReference type="EMBL" id="CP054153">
    <property type="protein sequence ID" value="QMI51716.1"/>
    <property type="molecule type" value="Genomic_DNA"/>
</dbReference>
<evidence type="ECO:0000313" key="4">
    <source>
        <dbReference type="Proteomes" id="UP000516705"/>
    </source>
</evidence>
<dbReference type="Pfam" id="PF13279">
    <property type="entry name" value="4HBT_2"/>
    <property type="match status" value="1"/>
</dbReference>
<dbReference type="AlphaFoldDB" id="A0A7L6WM71"/>
<dbReference type="RefSeq" id="WP_181670731.1">
    <property type="nucleotide sequence ID" value="NZ_CP054153.1"/>
</dbReference>
<dbReference type="NCBIfam" id="TIGR00051">
    <property type="entry name" value="YbgC/FadM family acyl-CoA thioesterase"/>
    <property type="match status" value="1"/>
</dbReference>
<proteinExistence type="inferred from homology"/>
<keyword evidence="2" id="KW-0378">Hydrolase</keyword>
<dbReference type="Proteomes" id="UP000516705">
    <property type="component" value="Chromosome"/>
</dbReference>
<reference evidence="3 4" key="1">
    <citation type="journal article" date="2020" name="Microbiol. Resour. Announc.">
        <title>Complete Genome Sequence of Streptococcus salivarius DB-B5, a Novel Probiotic Candidate Isolated from the Supragingival Plaque of a Healthy Female Subject.</title>
        <authorList>
            <person name="Fields F.R."/>
            <person name="Li X."/>
            <person name="Navarre W.W."/>
            <person name="Naito M."/>
        </authorList>
    </citation>
    <scope>NUCLEOTIDE SEQUENCE [LARGE SCALE GENOMIC DNA]</scope>
    <source>
        <strain evidence="3 4">DB-B5</strain>
    </source>
</reference>
<name>A0A7L6WM71_STRSL</name>
<comment type="similarity">
    <text evidence="1">Belongs to the 4-hydroxybenzoyl-CoA thioesterase family.</text>
</comment>